<dbReference type="Pfam" id="PF13401">
    <property type="entry name" value="AAA_22"/>
    <property type="match status" value="1"/>
</dbReference>
<feature type="transmembrane region" description="Helical" evidence="1">
    <location>
        <begin position="162"/>
        <end position="183"/>
    </location>
</feature>
<dbReference type="Proteomes" id="UP001139971">
    <property type="component" value="Unassembled WGS sequence"/>
</dbReference>
<dbReference type="Gene3D" id="3.40.50.300">
    <property type="entry name" value="P-loop containing nucleotide triphosphate hydrolases"/>
    <property type="match status" value="1"/>
</dbReference>
<dbReference type="GO" id="GO:0016887">
    <property type="term" value="F:ATP hydrolysis activity"/>
    <property type="evidence" value="ECO:0007669"/>
    <property type="project" value="InterPro"/>
</dbReference>
<dbReference type="EMBL" id="JAOVZO020000008">
    <property type="protein sequence ID" value="MDC8012319.1"/>
    <property type="molecule type" value="Genomic_DNA"/>
</dbReference>
<dbReference type="InterPro" id="IPR049945">
    <property type="entry name" value="AAA_22"/>
</dbReference>
<dbReference type="SUPFAM" id="SSF52540">
    <property type="entry name" value="P-loop containing nucleoside triphosphate hydrolases"/>
    <property type="match status" value="1"/>
</dbReference>
<keyword evidence="4" id="KW-1185">Reference proteome</keyword>
<dbReference type="GO" id="GO:0005524">
    <property type="term" value="F:ATP binding"/>
    <property type="evidence" value="ECO:0007669"/>
    <property type="project" value="UniProtKB-KW"/>
</dbReference>
<dbReference type="InterPro" id="IPR027417">
    <property type="entry name" value="P-loop_NTPase"/>
</dbReference>
<feature type="domain" description="ORC1/DEAH AAA+ ATPase" evidence="2">
    <location>
        <begin position="402"/>
        <end position="517"/>
    </location>
</feature>
<keyword evidence="3" id="KW-0547">Nucleotide-binding</keyword>
<dbReference type="RefSeq" id="WP_263543812.1">
    <property type="nucleotide sequence ID" value="NZ_JAOVZO020000008.1"/>
</dbReference>
<comment type="caution">
    <text evidence="3">The sequence shown here is derived from an EMBL/GenBank/DDBJ whole genome shotgun (WGS) entry which is preliminary data.</text>
</comment>
<evidence type="ECO:0000259" key="2">
    <source>
        <dbReference type="Pfam" id="PF13401"/>
    </source>
</evidence>
<keyword evidence="3" id="KW-0067">ATP-binding</keyword>
<reference evidence="3" key="1">
    <citation type="submission" date="2023-02" db="EMBL/GenBank/DDBJ databases">
        <title>Tahibacter soli sp. nov. isolated from soil.</title>
        <authorList>
            <person name="Baek J.H."/>
            <person name="Lee J.K."/>
            <person name="Choi D.G."/>
            <person name="Jeon C.O."/>
        </authorList>
    </citation>
    <scope>NUCLEOTIDE SEQUENCE</scope>
    <source>
        <strain evidence="3">BL</strain>
    </source>
</reference>
<evidence type="ECO:0000313" key="4">
    <source>
        <dbReference type="Proteomes" id="UP001139971"/>
    </source>
</evidence>
<accession>A0A9X3YIU4</accession>
<keyword evidence="1" id="KW-0812">Transmembrane</keyword>
<dbReference type="CDD" id="cd00009">
    <property type="entry name" value="AAA"/>
    <property type="match status" value="1"/>
</dbReference>
<evidence type="ECO:0000313" key="3">
    <source>
        <dbReference type="EMBL" id="MDC8012319.1"/>
    </source>
</evidence>
<organism evidence="3 4">
    <name type="scientific">Tahibacter soli</name>
    <dbReference type="NCBI Taxonomy" id="2983605"/>
    <lineage>
        <taxon>Bacteria</taxon>
        <taxon>Pseudomonadati</taxon>
        <taxon>Pseudomonadota</taxon>
        <taxon>Gammaproteobacteria</taxon>
        <taxon>Lysobacterales</taxon>
        <taxon>Rhodanobacteraceae</taxon>
        <taxon>Tahibacter</taxon>
    </lineage>
</organism>
<keyword evidence="1" id="KW-0472">Membrane</keyword>
<name>A0A9X3YIU4_9GAMM</name>
<evidence type="ECO:0000256" key="1">
    <source>
        <dbReference type="SAM" id="Phobius"/>
    </source>
</evidence>
<proteinExistence type="predicted"/>
<gene>
    <name evidence="3" type="ORF">OD750_007125</name>
</gene>
<dbReference type="AlphaFoldDB" id="A0A9X3YIU4"/>
<sequence>MIRSLPAWLRYALIAVALLLIGVPLAMRQWYPAASAGKQAVADPRAAAILANGWSELVPLRMHLNMYASENGEWPRDLAVLDVPLSGKVFDVTSSADYEIVATVRPNVRYAEALGGLRVVHRLDPKTLNWDCMPGSPPLPESYLPLNCHAPLPPPVDTTARWLTLIVLGGVAIAIGLGLLLVLRHPLIAPIQRDPSRLLRQPIGALARIDRALGLLRRRDDTLAAARVQPADWRDAIGYAALAAEQRAAMLALRVGARSERASGWPLPGDVFEWRFPLELPVTLERCLVWFPPDDLDGAQLVRPLRQVQTGLDVLLAFVPAAADAGALRAWCGDRSNLYVCIGVEAQTAWLLERDPVRVLLRQMAQQLKVTRISPYQTRGGVARPSSFFGREALLSRVILREPGNYLLVGGRQLGKTSLMKAIERRLREHPQLACVYVSLRDHRLLPRLAAQCELPADSGLDAIVAHLARAHGGKRLLLLIDEADPFFRHDAAHDYRELAALRAISEEGRCHFLLAGFWDLYAAAALDYQSPLRNFGEVITVGALEPDACRDLATVPLALLNLRFADPSLVERLVEASGRRANLVAILCQECLEALERGETVIEAPHLDRALRSQATLDAIAGWGRLSQDEAASRLDRIVVYRVAANGETTLADIVALVEGAGAAADVEALRRAFARLSLAFVLARTDERYRFAVPLFRTQFEAAELPVFLAQELKRL</sequence>
<keyword evidence="1" id="KW-1133">Transmembrane helix</keyword>
<protein>
    <submittedName>
        <fullName evidence="3">ATP-binding protein</fullName>
    </submittedName>
</protein>